<organism evidence="1 2">
    <name type="scientific">Xylanibacter ruminicola (strain ATCC 19189 / DSM 19721 / CIP 105475 / JCM 8958 / 23)</name>
    <name type="common">Prevotella ruminicola</name>
    <dbReference type="NCBI Taxonomy" id="264731"/>
    <lineage>
        <taxon>Bacteria</taxon>
        <taxon>Pseudomonadati</taxon>
        <taxon>Bacteroidota</taxon>
        <taxon>Bacteroidia</taxon>
        <taxon>Bacteroidales</taxon>
        <taxon>Prevotellaceae</taxon>
        <taxon>Xylanibacter</taxon>
    </lineage>
</organism>
<evidence type="ECO:0000313" key="2">
    <source>
        <dbReference type="Proteomes" id="UP000000927"/>
    </source>
</evidence>
<reference evidence="1 2" key="1">
    <citation type="journal article" date="2010" name="Microb. Ecol.">
        <title>Comparative genome analysis of Prevotella ruminicola and Prevotella bryantii: insights into their environmental niche.</title>
        <authorList>
            <consortium name="North American Consortium for Rumen Bacteria"/>
            <person name="Purushe J."/>
            <person name="Fouts D.E."/>
            <person name="Morrison M."/>
            <person name="White B.A."/>
            <person name="Mackie R.I."/>
            <person name="Coutinho P.M."/>
            <person name="Henrissat B."/>
            <person name="Nelson K.E."/>
        </authorList>
    </citation>
    <scope>NUCLEOTIDE SEQUENCE [LARGE SCALE GENOMIC DNA]</scope>
    <source>
        <strain evidence="2">ATCC 19189 / JCM 8958 / 23</strain>
    </source>
</reference>
<proteinExistence type="predicted"/>
<sequence length="433" mass="49751">METINNELERAQLGAASAAGCGAPLDYLPSLKNYLNLAREIASQYCVVSIENSRIRAFVARFFMRQLKGAVKLLPGYIEDLKRGKCMEAFSISSGLRREELFWLWCERICSDMEGESFYESLKCYIEDLKTLLAEAEKALMHCDSAMFEKFYFAKKQNYSGDAISKRFEKWRYENLCVTIDKLRELQAKVVAESLTKGIMNFAPVPSQKELNEVRLDYLKGFLPYDFVMSDDFCVACAQWRQFIHWNDTILIIDYKKYGKYIQNHYYDFSDTQLQAIFELDMKLYLIHKEMARLNPELVNVLQPTQTGTLENTTLFAPYNTISRMLQQDWFDAVSVDKEKYSTMWRDELVSSLMKSKIGSVIADEWQIASKRPQLKAAVVYGLKRAGVIQGSDLGIASAIVGDDNTDSKTFAVYMGRGKKGDIADWIVNYVKD</sequence>
<dbReference type="KEGG" id="pru:PRU_1000"/>
<name>D5ERT1_XYLR2</name>
<dbReference type="Proteomes" id="UP000000927">
    <property type="component" value="Chromosome"/>
</dbReference>
<dbReference type="EMBL" id="CP002006">
    <property type="protein sequence ID" value="ADE82565.1"/>
    <property type="molecule type" value="Genomic_DNA"/>
</dbReference>
<protein>
    <submittedName>
        <fullName evidence="1">Uncharacterized protein</fullName>
    </submittedName>
</protein>
<accession>D5ERT1</accession>
<evidence type="ECO:0000313" key="1">
    <source>
        <dbReference type="EMBL" id="ADE82565.1"/>
    </source>
</evidence>
<dbReference type="HOGENOM" id="CLU_632910_0_0_10"/>
<gene>
    <name evidence="1" type="ordered locus">PRU_1000</name>
</gene>
<keyword evidence="2" id="KW-1185">Reference proteome</keyword>
<dbReference type="AlphaFoldDB" id="D5ERT1"/>